<feature type="compositionally biased region" description="Polar residues" evidence="1">
    <location>
        <begin position="174"/>
        <end position="191"/>
    </location>
</feature>
<protein>
    <submittedName>
        <fullName evidence="2">Uncharacterized protein</fullName>
    </submittedName>
</protein>
<sequence length="191" mass="21490">MVTMVTEGKGSAGILDPLKLLPLPDLQLHPSSHTSSPNEICEISSIKECLHNLQVEVVNIKDIATQPTRHTEIKEFISKLTQDLTKVTDSVASLAKRISMIEKEQNKIKMTTSDLPKDSAIKTQDNTKMINDNTKKIERLEIELSHRFKQLEDSQLELTASVQYISEKDDEQNEPQVNLTIEPTELTQGVE</sequence>
<evidence type="ECO:0000256" key="1">
    <source>
        <dbReference type="SAM" id="MobiDB-lite"/>
    </source>
</evidence>
<name>A0AAN8IYS3_PATCE</name>
<keyword evidence="3" id="KW-1185">Reference proteome</keyword>
<proteinExistence type="predicted"/>
<comment type="caution">
    <text evidence="2">The sequence shown here is derived from an EMBL/GenBank/DDBJ whole genome shotgun (WGS) entry which is preliminary data.</text>
</comment>
<gene>
    <name evidence="2" type="ORF">SNE40_023525</name>
</gene>
<organism evidence="2 3">
    <name type="scientific">Patella caerulea</name>
    <name type="common">Rayed Mediterranean limpet</name>
    <dbReference type="NCBI Taxonomy" id="87958"/>
    <lineage>
        <taxon>Eukaryota</taxon>
        <taxon>Metazoa</taxon>
        <taxon>Spiralia</taxon>
        <taxon>Lophotrochozoa</taxon>
        <taxon>Mollusca</taxon>
        <taxon>Gastropoda</taxon>
        <taxon>Patellogastropoda</taxon>
        <taxon>Patelloidea</taxon>
        <taxon>Patellidae</taxon>
        <taxon>Patella</taxon>
    </lineage>
</organism>
<feature type="region of interest" description="Disordered" evidence="1">
    <location>
        <begin position="167"/>
        <end position="191"/>
    </location>
</feature>
<reference evidence="2 3" key="1">
    <citation type="submission" date="2024-01" db="EMBL/GenBank/DDBJ databases">
        <title>The genome of the rayed Mediterranean limpet Patella caerulea (Linnaeus, 1758).</title>
        <authorList>
            <person name="Anh-Thu Weber A."/>
            <person name="Halstead-Nussloch G."/>
        </authorList>
    </citation>
    <scope>NUCLEOTIDE SEQUENCE [LARGE SCALE GENOMIC DNA]</scope>
    <source>
        <strain evidence="2">AATW-2023a</strain>
        <tissue evidence="2">Whole specimen</tissue>
    </source>
</reference>
<evidence type="ECO:0000313" key="2">
    <source>
        <dbReference type="EMBL" id="KAK6166924.1"/>
    </source>
</evidence>
<dbReference type="AlphaFoldDB" id="A0AAN8IYS3"/>
<dbReference type="EMBL" id="JAZGQO010000021">
    <property type="protein sequence ID" value="KAK6166924.1"/>
    <property type="molecule type" value="Genomic_DNA"/>
</dbReference>
<accession>A0AAN8IYS3</accession>
<evidence type="ECO:0000313" key="3">
    <source>
        <dbReference type="Proteomes" id="UP001347796"/>
    </source>
</evidence>
<dbReference type="Proteomes" id="UP001347796">
    <property type="component" value="Unassembled WGS sequence"/>
</dbReference>